<evidence type="ECO:0000313" key="1">
    <source>
        <dbReference type="EMBL" id="KAH8004679.1"/>
    </source>
</evidence>
<keyword evidence="2" id="KW-1185">Reference proteome</keyword>
<gene>
    <name evidence="1" type="primary">EPHA3_5</name>
    <name evidence="1" type="ORF">K3G42_016957</name>
</gene>
<keyword evidence="1" id="KW-0675">Receptor</keyword>
<name>A0ACB8FH77_9SAUR</name>
<reference evidence="1" key="1">
    <citation type="submission" date="2021-08" db="EMBL/GenBank/DDBJ databases">
        <title>The first chromosome-level gecko genome reveals the dynamic sex chromosomes of Neotropical dwarf geckos (Sphaerodactylidae: Sphaerodactylus).</title>
        <authorList>
            <person name="Pinto B.J."/>
            <person name="Keating S.E."/>
            <person name="Gamble T."/>
        </authorList>
    </citation>
    <scope>NUCLEOTIDE SEQUENCE</scope>
    <source>
        <strain evidence="1">TG3544</strain>
    </source>
</reference>
<accession>A0ACB8FH77</accession>
<proteinExistence type="predicted"/>
<protein>
    <submittedName>
        <fullName evidence="1">Ephrin type-A receptor 3</fullName>
    </submittedName>
</protein>
<evidence type="ECO:0000313" key="2">
    <source>
        <dbReference type="Proteomes" id="UP000827872"/>
    </source>
</evidence>
<dbReference type="Proteomes" id="UP000827872">
    <property type="component" value="Linkage Group LG04"/>
</dbReference>
<comment type="caution">
    <text evidence="1">The sequence shown here is derived from an EMBL/GenBank/DDBJ whole genome shotgun (WGS) entry which is preliminary data.</text>
</comment>
<dbReference type="EMBL" id="CM037617">
    <property type="protein sequence ID" value="KAH8004679.1"/>
    <property type="molecule type" value="Genomic_DNA"/>
</dbReference>
<organism evidence="1 2">
    <name type="scientific">Sphaerodactylus townsendi</name>
    <dbReference type="NCBI Taxonomy" id="933632"/>
    <lineage>
        <taxon>Eukaryota</taxon>
        <taxon>Metazoa</taxon>
        <taxon>Chordata</taxon>
        <taxon>Craniata</taxon>
        <taxon>Vertebrata</taxon>
        <taxon>Euteleostomi</taxon>
        <taxon>Lepidosauria</taxon>
        <taxon>Squamata</taxon>
        <taxon>Bifurcata</taxon>
        <taxon>Gekkota</taxon>
        <taxon>Sphaerodactylidae</taxon>
        <taxon>Sphaerodactylus</taxon>
    </lineage>
</organism>
<sequence length="95" mass="10467">MSFQWANRRPSNLLLDQSSIEISALRSTGDWLHGIRIGQCKEIFTGVEYSSCDTIAKISSDDMKKVGVTIIGPQKKFISGIKSLEMHTTNGPVPV</sequence>